<dbReference type="EMBL" id="QRDX01000001">
    <property type="protein sequence ID" value="RED50260.1"/>
    <property type="molecule type" value="Genomic_DNA"/>
</dbReference>
<keyword evidence="1" id="KW-1133">Transmembrane helix</keyword>
<evidence type="ECO:0000259" key="2">
    <source>
        <dbReference type="Pfam" id="PF14403"/>
    </source>
</evidence>
<gene>
    <name evidence="3" type="ORF">DFQ02_101286</name>
</gene>
<evidence type="ECO:0000256" key="1">
    <source>
        <dbReference type="SAM" id="Phobius"/>
    </source>
</evidence>
<proteinExistence type="predicted"/>
<keyword evidence="1" id="KW-0812">Transmembrane</keyword>
<dbReference type="Pfam" id="PF14403">
    <property type="entry name" value="CP_ATPgrasp_2"/>
    <property type="match status" value="1"/>
</dbReference>
<dbReference type="PIRSF" id="PIRSF005522">
    <property type="entry name" value="UCP005522"/>
    <property type="match status" value="1"/>
</dbReference>
<feature type="domain" description="Circularly permuted ATP-grasp type 2" evidence="2">
    <location>
        <begin position="129"/>
        <end position="503"/>
    </location>
</feature>
<accession>A0A3D9HL94</accession>
<protein>
    <submittedName>
        <fullName evidence="3">Putative circularly permuted ATP-grasp superfamily protein</fullName>
    </submittedName>
</protein>
<sequence>MFILLNIYLLFIKIKVLIIYLLTFIKIHDNHSIFIKFDKTTLIVLNMQNSTLFSSYDFLKDTWDEMFSNNDALRKQYEIISNYLQYTSPEELSKKEELSKQLFMHQGVTFTVYNDEKGIEKIFPFDILPRIITSKEWEKIENGIKQRITALNLFIKDIYNEQFIFKDKVVPANLIYDCPYFLREMKGVTPPFDIYVHITGVDLIRNNDGEFYVLEDNLRTPSGVSYMLENREISKRIFPGILPKCNVLSVSSYPDILYKKLRQCSTQDNPNVVLLTPGIYNSAYYEHTTLARLMGIELVEGSDLVVKDHVVYMKTTFGLKRVDVIYRRVDDDFLDPMEFNSKSVLGVAGIMSAYRKGNVTIVNAPGTGIADDKAVYTFVPDMIRYYLNEEPILKNIETYQLGKPEDFAYVKKNINKMVIKKTDGSGGYGMLMGHEASNEEIDDYFKVVNKNPAAYIAQPILKLSTAPCYIDGKLSPRCVDLRPFALYGPDGIDICPGGLTRVALKKGSLVVNSSQGGGSKDTWVIK</sequence>
<dbReference type="InterPro" id="IPR051680">
    <property type="entry name" value="ATP-dep_Glu-Cys_Ligase-2"/>
</dbReference>
<comment type="caution">
    <text evidence="3">The sequence shown here is derived from an EMBL/GenBank/DDBJ whole genome shotgun (WGS) entry which is preliminary data.</text>
</comment>
<keyword evidence="4" id="KW-1185">Reference proteome</keyword>
<dbReference type="AlphaFoldDB" id="A0A3D9HL94"/>
<feature type="transmembrane region" description="Helical" evidence="1">
    <location>
        <begin position="7"/>
        <end position="25"/>
    </location>
</feature>
<name>A0A3D9HL94_9FLAO</name>
<evidence type="ECO:0000313" key="4">
    <source>
        <dbReference type="Proteomes" id="UP000256629"/>
    </source>
</evidence>
<dbReference type="PANTHER" id="PTHR34595:SF7">
    <property type="entry name" value="SLL1039 PROTEIN"/>
    <property type="match status" value="1"/>
</dbReference>
<keyword evidence="1" id="KW-0472">Membrane</keyword>
<dbReference type="InterPro" id="IPR025841">
    <property type="entry name" value="CP_ATPgrasp_2"/>
</dbReference>
<evidence type="ECO:0000313" key="3">
    <source>
        <dbReference type="EMBL" id="RED50260.1"/>
    </source>
</evidence>
<dbReference type="Gene3D" id="3.30.1490.270">
    <property type="match status" value="1"/>
</dbReference>
<dbReference type="PANTHER" id="PTHR34595">
    <property type="entry name" value="BLR5612 PROTEIN"/>
    <property type="match status" value="1"/>
</dbReference>
<dbReference type="InterPro" id="IPR016450">
    <property type="entry name" value="UCP005522"/>
</dbReference>
<dbReference type="SUPFAM" id="SSF56059">
    <property type="entry name" value="Glutathione synthetase ATP-binding domain-like"/>
    <property type="match status" value="1"/>
</dbReference>
<organism evidence="3 4">
    <name type="scientific">Seonamhaeicola aphaedonensis</name>
    <dbReference type="NCBI Taxonomy" id="1461338"/>
    <lineage>
        <taxon>Bacteria</taxon>
        <taxon>Pseudomonadati</taxon>
        <taxon>Bacteroidota</taxon>
        <taxon>Flavobacteriia</taxon>
        <taxon>Flavobacteriales</taxon>
        <taxon>Flavobacteriaceae</taxon>
    </lineage>
</organism>
<dbReference type="Proteomes" id="UP000256629">
    <property type="component" value="Unassembled WGS sequence"/>
</dbReference>
<reference evidence="3 4" key="1">
    <citation type="submission" date="2018-07" db="EMBL/GenBank/DDBJ databases">
        <title>Genomic Encyclopedia of Type Strains, Phase III (KMG-III): the genomes of soil and plant-associated and newly described type strains.</title>
        <authorList>
            <person name="Whitman W."/>
        </authorList>
    </citation>
    <scope>NUCLEOTIDE SEQUENCE [LARGE SCALE GENOMIC DNA]</scope>
    <source>
        <strain evidence="3 4">CECT 8487</strain>
    </source>
</reference>
<dbReference type="Gene3D" id="3.40.50.11290">
    <property type="match status" value="1"/>
</dbReference>